<evidence type="ECO:0000256" key="11">
    <source>
        <dbReference type="NCBIfam" id="TIGR00665"/>
    </source>
</evidence>
<keyword evidence="8 12" id="KW-0238">DNA-binding</keyword>
<dbReference type="RefSeq" id="WP_283433330.1">
    <property type="nucleotide sequence ID" value="NZ_CAWLDM010000001.1"/>
</dbReference>
<dbReference type="PANTHER" id="PTHR30153:SF2">
    <property type="entry name" value="REPLICATIVE DNA HELICASE"/>
    <property type="match status" value="1"/>
</dbReference>
<evidence type="ECO:0000256" key="3">
    <source>
        <dbReference type="ARBA" id="ARBA00022705"/>
    </source>
</evidence>
<keyword evidence="9" id="KW-0413">Isomerase</keyword>
<dbReference type="Gene3D" id="3.40.50.300">
    <property type="entry name" value="P-loop containing nucleotide triphosphate hydrolases"/>
    <property type="match status" value="1"/>
</dbReference>
<dbReference type="InterPro" id="IPR007692">
    <property type="entry name" value="DNA_helicase_DnaB"/>
</dbReference>
<keyword evidence="4 12" id="KW-0547">Nucleotide-binding</keyword>
<keyword evidence="16" id="KW-1185">Reference proteome</keyword>
<feature type="compositionally biased region" description="Basic and acidic residues" evidence="13">
    <location>
        <begin position="1"/>
        <end position="13"/>
    </location>
</feature>
<comment type="function">
    <text evidence="12">The main replicative DNA helicase, it participates in initiation and elongation during chromosome replication. Travels ahead of the DNA replisome, separating dsDNA into templates for DNA synthesis. A processive ATP-dependent 5'-3' DNA helicase it has DNA-dependent ATPase activity.</text>
</comment>
<dbReference type="InterPro" id="IPR036185">
    <property type="entry name" value="DNA_heli_DnaB-like_N_sf"/>
</dbReference>
<dbReference type="InterPro" id="IPR007693">
    <property type="entry name" value="DNA_helicase_DnaB-like_N"/>
</dbReference>
<dbReference type="InterPro" id="IPR027417">
    <property type="entry name" value="P-loop_NTPase"/>
</dbReference>
<dbReference type="Pfam" id="PF03796">
    <property type="entry name" value="DnaB_C"/>
    <property type="match status" value="1"/>
</dbReference>
<dbReference type="PROSITE" id="PS51199">
    <property type="entry name" value="SF4_HELICASE"/>
    <property type="match status" value="1"/>
</dbReference>
<dbReference type="Pfam" id="PF00772">
    <property type="entry name" value="DnaB"/>
    <property type="match status" value="1"/>
</dbReference>
<dbReference type="NCBIfam" id="TIGR00665">
    <property type="entry name" value="DnaB"/>
    <property type="match status" value="1"/>
</dbReference>
<evidence type="ECO:0000256" key="7">
    <source>
        <dbReference type="ARBA" id="ARBA00022840"/>
    </source>
</evidence>
<dbReference type="EMBL" id="FXUG01000007">
    <property type="protein sequence ID" value="SMP62229.1"/>
    <property type="molecule type" value="Genomic_DNA"/>
</dbReference>
<dbReference type="GO" id="GO:0004386">
    <property type="term" value="F:helicase activity"/>
    <property type="evidence" value="ECO:0007669"/>
    <property type="project" value="UniProtKB-KW"/>
</dbReference>
<accession>A0ABY1QC59</accession>
<proteinExistence type="inferred from homology"/>
<dbReference type="SUPFAM" id="SSF48024">
    <property type="entry name" value="N-terminal domain of DnaB helicase"/>
    <property type="match status" value="1"/>
</dbReference>
<organism evidence="15 16">
    <name type="scientific">Neorhodopirellula lusitana</name>
    <dbReference type="NCBI Taxonomy" id="445327"/>
    <lineage>
        <taxon>Bacteria</taxon>
        <taxon>Pseudomonadati</taxon>
        <taxon>Planctomycetota</taxon>
        <taxon>Planctomycetia</taxon>
        <taxon>Pirellulales</taxon>
        <taxon>Pirellulaceae</taxon>
        <taxon>Neorhodopirellula</taxon>
    </lineage>
</organism>
<evidence type="ECO:0000256" key="10">
    <source>
        <dbReference type="ARBA" id="ARBA00048954"/>
    </source>
</evidence>
<dbReference type="EC" id="5.6.2.3" evidence="11 12"/>
<dbReference type="Gene3D" id="1.10.860.10">
    <property type="entry name" value="DNAb Helicase, Chain A"/>
    <property type="match status" value="1"/>
</dbReference>
<evidence type="ECO:0000256" key="12">
    <source>
        <dbReference type="RuleBase" id="RU362085"/>
    </source>
</evidence>
<dbReference type="InterPro" id="IPR016136">
    <property type="entry name" value="DNA_helicase_N/primase_C"/>
</dbReference>
<evidence type="ECO:0000256" key="4">
    <source>
        <dbReference type="ARBA" id="ARBA00022741"/>
    </source>
</evidence>
<feature type="region of interest" description="Disordered" evidence="13">
    <location>
        <begin position="1"/>
        <end position="25"/>
    </location>
</feature>
<evidence type="ECO:0000313" key="16">
    <source>
        <dbReference type="Proteomes" id="UP001158067"/>
    </source>
</evidence>
<reference evidence="15 16" key="1">
    <citation type="submission" date="2017-05" db="EMBL/GenBank/DDBJ databases">
        <authorList>
            <person name="Varghese N."/>
            <person name="Submissions S."/>
        </authorList>
    </citation>
    <scope>NUCLEOTIDE SEQUENCE [LARGE SCALE GENOMIC DNA]</scope>
    <source>
        <strain evidence="15 16">DSM 25457</strain>
    </source>
</reference>
<dbReference type="InterPro" id="IPR007694">
    <property type="entry name" value="DNA_helicase_DnaB-like_C"/>
</dbReference>
<evidence type="ECO:0000256" key="5">
    <source>
        <dbReference type="ARBA" id="ARBA00022801"/>
    </source>
</evidence>
<dbReference type="PANTHER" id="PTHR30153">
    <property type="entry name" value="REPLICATIVE DNA HELICASE DNAB"/>
    <property type="match status" value="1"/>
</dbReference>
<evidence type="ECO:0000313" key="15">
    <source>
        <dbReference type="EMBL" id="SMP62229.1"/>
    </source>
</evidence>
<comment type="caution">
    <text evidence="15">The sequence shown here is derived from an EMBL/GenBank/DDBJ whole genome shotgun (WGS) entry which is preliminary data.</text>
</comment>
<gene>
    <name evidence="15" type="ORF">SAMN06265222_107269</name>
</gene>
<comment type="similarity">
    <text evidence="1 12">Belongs to the helicase family. DnaB subfamily.</text>
</comment>
<evidence type="ECO:0000259" key="14">
    <source>
        <dbReference type="PROSITE" id="PS51199"/>
    </source>
</evidence>
<evidence type="ECO:0000256" key="13">
    <source>
        <dbReference type="SAM" id="MobiDB-lite"/>
    </source>
</evidence>
<dbReference type="SUPFAM" id="SSF52540">
    <property type="entry name" value="P-loop containing nucleoside triphosphate hydrolases"/>
    <property type="match status" value="1"/>
</dbReference>
<keyword evidence="3 12" id="KW-0235">DNA replication</keyword>
<dbReference type="Proteomes" id="UP001158067">
    <property type="component" value="Unassembled WGS sequence"/>
</dbReference>
<feature type="domain" description="SF4 helicase" evidence="14">
    <location>
        <begin position="200"/>
        <end position="469"/>
    </location>
</feature>
<keyword evidence="7 12" id="KW-0067">ATP-binding</keyword>
<keyword evidence="5 12" id="KW-0378">Hydrolase</keyword>
<evidence type="ECO:0000256" key="9">
    <source>
        <dbReference type="ARBA" id="ARBA00023235"/>
    </source>
</evidence>
<keyword evidence="6 12" id="KW-0347">Helicase</keyword>
<evidence type="ECO:0000256" key="6">
    <source>
        <dbReference type="ARBA" id="ARBA00022806"/>
    </source>
</evidence>
<evidence type="ECO:0000256" key="1">
    <source>
        <dbReference type="ARBA" id="ARBA00008428"/>
    </source>
</evidence>
<dbReference type="CDD" id="cd00984">
    <property type="entry name" value="DnaB_C"/>
    <property type="match status" value="1"/>
</dbReference>
<sequence>MSSDDHKFGDKDFRGKKKKREVSASEILQRSPPFELEAEMGVIGSILLMPDICDDIASLRADDFYDDANRIIYSHMREMYDQGEKIDITLLVSRMRTANEFEKAGGAAYLARLSGSVANAAHAVYYAEIVTEKAVYRRLIENSTEILRDAYEQSSTAKELCAQAEQKVFAIMDGRSSSSVSNISDVLHQSMDRMEARMRDDYDEGGVETGLTDFDQMTGGVHPGALIILAARPAMGKTALAMNIAENVSLRQNSPVLFVSLEMSSIELADRLLCSIARVNGHKLRAGSIRSEDRDRLVQKANELSQAPLFIDDSPSRTVSEIGAAARRIKRREDALGMIVIDYLQLIDPDNSRDPRQEQVAKIARRLKGLARELDVPVLCLSQLNRQAEEGKDHRPKLSHLRESGAIEQDADVVMFVHREEYYHSGDEKAQYAGQAQIIIAKQRAGPVGDVDLTWEAEFTRFSNRAAEHHSEFDDYREFTSPGGF</sequence>
<evidence type="ECO:0000256" key="8">
    <source>
        <dbReference type="ARBA" id="ARBA00023125"/>
    </source>
</evidence>
<protein>
    <recommendedName>
        <fullName evidence="11 12">Replicative DNA helicase</fullName>
        <ecNumber evidence="11 12">5.6.2.3</ecNumber>
    </recommendedName>
</protein>
<comment type="catalytic activity">
    <reaction evidence="10 12">
        <text>ATP + H2O = ADP + phosphate + H(+)</text>
        <dbReference type="Rhea" id="RHEA:13065"/>
        <dbReference type="ChEBI" id="CHEBI:15377"/>
        <dbReference type="ChEBI" id="CHEBI:15378"/>
        <dbReference type="ChEBI" id="CHEBI:30616"/>
        <dbReference type="ChEBI" id="CHEBI:43474"/>
        <dbReference type="ChEBI" id="CHEBI:456216"/>
        <dbReference type="EC" id="5.6.2.3"/>
    </reaction>
</comment>
<keyword evidence="2 12" id="KW-0639">Primosome</keyword>
<name>A0ABY1QC59_9BACT</name>
<evidence type="ECO:0000256" key="2">
    <source>
        <dbReference type="ARBA" id="ARBA00022515"/>
    </source>
</evidence>